<comment type="caution">
    <text evidence="1">The sequence shown here is derived from an EMBL/GenBank/DDBJ whole genome shotgun (WGS) entry which is preliminary data.</text>
</comment>
<dbReference type="Gene3D" id="3.30.70.60">
    <property type="match status" value="1"/>
</dbReference>
<name>A0A1C0A6X7_9FIRM</name>
<dbReference type="EMBL" id="LWDV01000009">
    <property type="protein sequence ID" value="OCL26000.1"/>
    <property type="molecule type" value="Genomic_DNA"/>
</dbReference>
<dbReference type="AlphaFoldDB" id="A0A1C0A6X7"/>
<keyword evidence="2" id="KW-1185">Reference proteome</keyword>
<proteinExistence type="predicted"/>
<evidence type="ECO:0000313" key="1">
    <source>
        <dbReference type="EMBL" id="OCL26000.1"/>
    </source>
</evidence>
<evidence type="ECO:0000313" key="2">
    <source>
        <dbReference type="Proteomes" id="UP000093514"/>
    </source>
</evidence>
<accession>A0A1C0A6X7</accession>
<reference evidence="2" key="1">
    <citation type="submission" date="2016-07" db="EMBL/GenBank/DDBJ databases">
        <authorList>
            <person name="Florea S."/>
            <person name="Webb J.S."/>
            <person name="Jaromczyk J."/>
            <person name="Schardl C.L."/>
        </authorList>
    </citation>
    <scope>NUCLEOTIDE SEQUENCE [LARGE SCALE GENOMIC DNA]</scope>
    <source>
        <strain evidence="2">Z6</strain>
    </source>
</reference>
<organism evidence="1 2">
    <name type="scientific">Orenia metallireducens</name>
    <dbReference type="NCBI Taxonomy" id="1413210"/>
    <lineage>
        <taxon>Bacteria</taxon>
        <taxon>Bacillati</taxon>
        <taxon>Bacillota</taxon>
        <taxon>Clostridia</taxon>
        <taxon>Halanaerobiales</taxon>
        <taxon>Halobacteroidaceae</taxon>
        <taxon>Orenia</taxon>
    </lineage>
</organism>
<sequence>MKLNKRESRLLTLAIIIILTISLIKGFLIPLWKNHRSIGYKIIKSKALLKRNEGLLNNANRIKSKLEGTKGRLLGVNSTFFNQSKDRAKLELLNLIEEYIRASGLEVRDKSLQMEKIDFSEFDDEQYNRAKEKLTTELTLLVCRLNLKGSLNDLVSFLDSIEGSSKFLKIDYLAITANKSSTKLSIDLIIKGVNREGDKDVE</sequence>
<gene>
    <name evidence="1" type="ORF">U472_08205</name>
</gene>
<dbReference type="Proteomes" id="UP000093514">
    <property type="component" value="Unassembled WGS sequence"/>
</dbReference>
<protein>
    <submittedName>
        <fullName evidence="1">Uncharacterized protein</fullName>
    </submittedName>
</protein>
<reference evidence="1 2" key="2">
    <citation type="submission" date="2016-08" db="EMBL/GenBank/DDBJ databases">
        <title>Orenia metallireducens sp. nov. strain Z6, a Novel Metal-reducing Firmicute from the Deep Subsurface.</title>
        <authorList>
            <person name="Maxim B.I."/>
            <person name="Kenneth K."/>
            <person name="Flynn T.M."/>
            <person name="Oloughlin E.J."/>
            <person name="Locke R.A."/>
            <person name="Weber J.R."/>
            <person name="Egan S.M."/>
            <person name="Mackie R.I."/>
            <person name="Cann I.K."/>
        </authorList>
    </citation>
    <scope>NUCLEOTIDE SEQUENCE [LARGE SCALE GENOMIC DNA]</scope>
    <source>
        <strain evidence="1 2">Z6</strain>
    </source>
</reference>
<dbReference type="InterPro" id="IPR014717">
    <property type="entry name" value="Transl_elong_EF1B/ribsomal_bS6"/>
</dbReference>
<dbReference type="RefSeq" id="WP_068717382.1">
    <property type="nucleotide sequence ID" value="NZ_LWDV01000009.1"/>
</dbReference>